<keyword evidence="8" id="KW-1185">Reference proteome</keyword>
<evidence type="ECO:0000259" key="6">
    <source>
        <dbReference type="PROSITE" id="PS50011"/>
    </source>
</evidence>
<protein>
    <recommendedName>
        <fullName evidence="6">Protein kinase domain-containing protein</fullName>
    </recommendedName>
</protein>
<keyword evidence="1" id="KW-0723">Serine/threonine-protein kinase</keyword>
<dbReference type="GO" id="GO:0034501">
    <property type="term" value="P:protein localization to kinetochore"/>
    <property type="evidence" value="ECO:0007669"/>
    <property type="project" value="TreeGrafter"/>
</dbReference>
<evidence type="ECO:0000313" key="7">
    <source>
        <dbReference type="EMBL" id="OCK76693.1"/>
    </source>
</evidence>
<dbReference type="OrthoDB" id="20524at2759"/>
<dbReference type="SUPFAM" id="SSF56112">
    <property type="entry name" value="Protein kinase-like (PK-like)"/>
    <property type="match status" value="1"/>
</dbReference>
<dbReference type="GO" id="GO:0005524">
    <property type="term" value="F:ATP binding"/>
    <property type="evidence" value="ECO:0007669"/>
    <property type="project" value="UniProtKB-KW"/>
</dbReference>
<evidence type="ECO:0000256" key="5">
    <source>
        <dbReference type="ARBA" id="ARBA00022840"/>
    </source>
</evidence>
<evidence type="ECO:0000256" key="2">
    <source>
        <dbReference type="ARBA" id="ARBA00022679"/>
    </source>
</evidence>
<sequence>MGCGNLNFNTLLKRYIILENAKLDLGLVRYHWKEMLACVAFVQKHDGVLSDLNPANFLLVKGRLKLIDFGNANAIQDNTVNVRRDHQVGTPNCMAPEALIDSITGAGTPNGLSQLIKVCKPSDIWSRLYTLIDGVWHATIRLHHRRPLKAMAITYPNHIISYPANVIGCSKGINSCIRTMKACLARDHRERPEPETFIQESNGFFYPDYIASNNVVMNQVSLSALLRRVAESCDPSSDYSTGRHQSTIY</sequence>
<dbReference type="GO" id="GO:0033316">
    <property type="term" value="P:meiotic spindle assembly checkpoint signaling"/>
    <property type="evidence" value="ECO:0007669"/>
    <property type="project" value="TreeGrafter"/>
</dbReference>
<evidence type="ECO:0000256" key="4">
    <source>
        <dbReference type="ARBA" id="ARBA00022777"/>
    </source>
</evidence>
<dbReference type="EMBL" id="KV745188">
    <property type="protein sequence ID" value="OCK76693.1"/>
    <property type="molecule type" value="Genomic_DNA"/>
</dbReference>
<dbReference type="Gene3D" id="1.10.510.10">
    <property type="entry name" value="Transferase(Phosphotransferase) domain 1"/>
    <property type="match status" value="1"/>
</dbReference>
<evidence type="ECO:0000256" key="3">
    <source>
        <dbReference type="ARBA" id="ARBA00022741"/>
    </source>
</evidence>
<feature type="domain" description="Protein kinase" evidence="6">
    <location>
        <begin position="1"/>
        <end position="205"/>
    </location>
</feature>
<dbReference type="Proteomes" id="UP000250266">
    <property type="component" value="Unassembled WGS sequence"/>
</dbReference>
<dbReference type="PROSITE" id="PS50011">
    <property type="entry name" value="PROTEIN_KINASE_DOM"/>
    <property type="match status" value="1"/>
</dbReference>
<dbReference type="PANTHER" id="PTHR22974:SF21">
    <property type="entry name" value="DUAL SPECIFICITY PROTEIN KINASE TTK"/>
    <property type="match status" value="1"/>
</dbReference>
<dbReference type="InterPro" id="IPR000719">
    <property type="entry name" value="Prot_kinase_dom"/>
</dbReference>
<reference evidence="7 8" key="1">
    <citation type="journal article" date="2016" name="Nat. Commun.">
        <title>Ectomycorrhizal ecology is imprinted in the genome of the dominant symbiotic fungus Cenococcum geophilum.</title>
        <authorList>
            <consortium name="DOE Joint Genome Institute"/>
            <person name="Peter M."/>
            <person name="Kohler A."/>
            <person name="Ohm R.A."/>
            <person name="Kuo A."/>
            <person name="Krutzmann J."/>
            <person name="Morin E."/>
            <person name="Arend M."/>
            <person name="Barry K.W."/>
            <person name="Binder M."/>
            <person name="Choi C."/>
            <person name="Clum A."/>
            <person name="Copeland A."/>
            <person name="Grisel N."/>
            <person name="Haridas S."/>
            <person name="Kipfer T."/>
            <person name="LaButti K."/>
            <person name="Lindquist E."/>
            <person name="Lipzen A."/>
            <person name="Maire R."/>
            <person name="Meier B."/>
            <person name="Mihaltcheva S."/>
            <person name="Molinier V."/>
            <person name="Murat C."/>
            <person name="Poggeler S."/>
            <person name="Quandt C.A."/>
            <person name="Sperisen C."/>
            <person name="Tritt A."/>
            <person name="Tisserant E."/>
            <person name="Crous P.W."/>
            <person name="Henrissat B."/>
            <person name="Nehls U."/>
            <person name="Egli S."/>
            <person name="Spatafora J.W."/>
            <person name="Grigoriev I.V."/>
            <person name="Martin F.M."/>
        </authorList>
    </citation>
    <scope>NUCLEOTIDE SEQUENCE [LARGE SCALE GENOMIC DNA]</scope>
    <source>
        <strain evidence="7 8">CBS 459.81</strain>
    </source>
</reference>
<dbReference type="AlphaFoldDB" id="A0A8E2E3V3"/>
<keyword evidence="2" id="KW-0808">Transferase</keyword>
<dbReference type="GO" id="GO:0000776">
    <property type="term" value="C:kinetochore"/>
    <property type="evidence" value="ECO:0007669"/>
    <property type="project" value="TreeGrafter"/>
</dbReference>
<dbReference type="GO" id="GO:0004674">
    <property type="term" value="F:protein serine/threonine kinase activity"/>
    <property type="evidence" value="ECO:0007669"/>
    <property type="project" value="UniProtKB-KW"/>
</dbReference>
<dbReference type="InterPro" id="IPR011009">
    <property type="entry name" value="Kinase-like_dom_sf"/>
</dbReference>
<dbReference type="GO" id="GO:0005634">
    <property type="term" value="C:nucleus"/>
    <property type="evidence" value="ECO:0007669"/>
    <property type="project" value="TreeGrafter"/>
</dbReference>
<proteinExistence type="predicted"/>
<evidence type="ECO:0000256" key="1">
    <source>
        <dbReference type="ARBA" id="ARBA00022527"/>
    </source>
</evidence>
<keyword evidence="3" id="KW-0547">Nucleotide-binding</keyword>
<dbReference type="Pfam" id="PF00069">
    <property type="entry name" value="Pkinase"/>
    <property type="match status" value="1"/>
</dbReference>
<dbReference type="GO" id="GO:0007094">
    <property type="term" value="P:mitotic spindle assembly checkpoint signaling"/>
    <property type="evidence" value="ECO:0007669"/>
    <property type="project" value="TreeGrafter"/>
</dbReference>
<keyword evidence="4" id="KW-0418">Kinase</keyword>
<name>A0A8E2E3V3_9PEZI</name>
<keyword evidence="5" id="KW-0067">ATP-binding</keyword>
<dbReference type="GO" id="GO:0007059">
    <property type="term" value="P:chromosome segregation"/>
    <property type="evidence" value="ECO:0007669"/>
    <property type="project" value="TreeGrafter"/>
</dbReference>
<dbReference type="PANTHER" id="PTHR22974">
    <property type="entry name" value="MIXED LINEAGE PROTEIN KINASE"/>
    <property type="match status" value="1"/>
</dbReference>
<accession>A0A8E2E3V3</accession>
<gene>
    <name evidence="7" type="ORF">K432DRAFT_407946</name>
</gene>
<dbReference type="SMART" id="SM00220">
    <property type="entry name" value="S_TKc"/>
    <property type="match status" value="1"/>
</dbReference>
<dbReference type="GO" id="GO:0004712">
    <property type="term" value="F:protein serine/threonine/tyrosine kinase activity"/>
    <property type="evidence" value="ECO:0007669"/>
    <property type="project" value="TreeGrafter"/>
</dbReference>
<evidence type="ECO:0000313" key="8">
    <source>
        <dbReference type="Proteomes" id="UP000250266"/>
    </source>
</evidence>
<organism evidence="7 8">
    <name type="scientific">Lepidopterella palustris CBS 459.81</name>
    <dbReference type="NCBI Taxonomy" id="1314670"/>
    <lineage>
        <taxon>Eukaryota</taxon>
        <taxon>Fungi</taxon>
        <taxon>Dikarya</taxon>
        <taxon>Ascomycota</taxon>
        <taxon>Pezizomycotina</taxon>
        <taxon>Dothideomycetes</taxon>
        <taxon>Pleosporomycetidae</taxon>
        <taxon>Mytilinidiales</taxon>
        <taxon>Argynnaceae</taxon>
        <taxon>Lepidopterella</taxon>
    </lineage>
</organism>